<comment type="caution">
    <text evidence="2">The sequence shown here is derived from an EMBL/GenBank/DDBJ whole genome shotgun (WGS) entry which is preliminary data.</text>
</comment>
<keyword evidence="3" id="KW-1185">Reference proteome</keyword>
<evidence type="ECO:0000313" key="2">
    <source>
        <dbReference type="EMBL" id="TYO64632.1"/>
    </source>
</evidence>
<organism evidence="2 3">
    <name type="scientific">Bradyrhizobium hipponense</name>
    <dbReference type="NCBI Taxonomy" id="2605638"/>
    <lineage>
        <taxon>Bacteria</taxon>
        <taxon>Pseudomonadati</taxon>
        <taxon>Pseudomonadota</taxon>
        <taxon>Alphaproteobacteria</taxon>
        <taxon>Hyphomicrobiales</taxon>
        <taxon>Nitrobacteraceae</taxon>
        <taxon>Bradyrhizobium</taxon>
    </lineage>
</organism>
<accession>A0A5S4YL35</accession>
<proteinExistence type="predicted"/>
<feature type="region of interest" description="Disordered" evidence="1">
    <location>
        <begin position="88"/>
        <end position="122"/>
    </location>
</feature>
<protein>
    <submittedName>
        <fullName evidence="2">Uncharacterized protein</fullName>
    </submittedName>
</protein>
<reference evidence="2 3" key="1">
    <citation type="submission" date="2019-08" db="EMBL/GenBank/DDBJ databases">
        <title>Bradyrhizobium hipponensis sp. nov., a rhizobium isolated from a Lupinus angustifolius root nodule in Tunisia.</title>
        <authorList>
            <person name="Off K."/>
            <person name="Rejili M."/>
            <person name="Mars M."/>
            <person name="Brachmann A."/>
            <person name="Marin M."/>
        </authorList>
    </citation>
    <scope>NUCLEOTIDE SEQUENCE [LARGE SCALE GENOMIC DNA]</scope>
    <source>
        <strain evidence="3">aSej3</strain>
    </source>
</reference>
<evidence type="ECO:0000313" key="3">
    <source>
        <dbReference type="Proteomes" id="UP000324797"/>
    </source>
</evidence>
<dbReference type="EMBL" id="VSTH01000064">
    <property type="protein sequence ID" value="TYO64632.1"/>
    <property type="molecule type" value="Genomic_DNA"/>
</dbReference>
<sequence length="122" mass="13611">MLDLIRRRRDALSLTHETIDHLTGWASGYASKVLSPEPLKRLGPQSLGLILGALALGIARIEFVEDPEIAARMRSRWVPRLRPKMRPRRTRGALLNARGQKTVTATTEDNNVETPPELPPEG</sequence>
<dbReference type="Proteomes" id="UP000324797">
    <property type="component" value="Unassembled WGS sequence"/>
</dbReference>
<feature type="compositionally biased region" description="Polar residues" evidence="1">
    <location>
        <begin position="99"/>
        <end position="113"/>
    </location>
</feature>
<dbReference type="AlphaFoldDB" id="A0A5S4YL35"/>
<gene>
    <name evidence="2" type="ORF">FXV83_20760</name>
</gene>
<evidence type="ECO:0000256" key="1">
    <source>
        <dbReference type="SAM" id="MobiDB-lite"/>
    </source>
</evidence>
<name>A0A5S4YL35_9BRAD</name>